<sequence>MFTPARYVIVDDNADELKQLADCMQKIGAPCLPLRYDQAEGIETRHLGGVRLLFLDLHLTTGAQSGSIAQTAGLIVAMLEEGIVATAGPYVIILWTKHQEQRAAFEAYVMENLDPLKRPLAILSLDKNNYLAGDAGEKLTTDVGQIIETDPRLRAMLDWEREVLKAAGATLAEIGSLVAKEDRTAARFSERLDEILSLLAFEAVGSANAKADPYSAVNAALMPILSDRIANQRVDPKSSAIWKAAVTKVEDLSQPSPAEAAKLNSMLHIAKASSEALRSDAWGAVTLLPEAELADAPMMKRFDLPAKPMLSGTFCLTEKGERSASRLCLLRIGASCDYAQSRKGPVPFVLGAIVPAEAKRREGLPKAEIVTPPLMIDGFDGPVRIIFNTHLQISMVPAEFAAWPALCRLREPLLMQITTHGARHTTRPAIISFGSHGA</sequence>
<proteinExistence type="predicted"/>
<organism evidence="1 2">
    <name type="scientific">Brucella intermedia GD04153</name>
    <dbReference type="NCBI Taxonomy" id="2975438"/>
    <lineage>
        <taxon>Bacteria</taxon>
        <taxon>Pseudomonadati</taxon>
        <taxon>Pseudomonadota</taxon>
        <taxon>Alphaproteobacteria</taxon>
        <taxon>Hyphomicrobiales</taxon>
        <taxon>Brucellaceae</taxon>
        <taxon>Brucella/Ochrobactrum group</taxon>
        <taxon>Brucella</taxon>
    </lineage>
</organism>
<dbReference type="EMBL" id="JAODYY010000003">
    <property type="protein sequence ID" value="MDH0123867.1"/>
    <property type="molecule type" value="Genomic_DNA"/>
</dbReference>
<evidence type="ECO:0000313" key="1">
    <source>
        <dbReference type="EMBL" id="MDH0123867.1"/>
    </source>
</evidence>
<comment type="caution">
    <text evidence="1">The sequence shown here is derived from an EMBL/GenBank/DDBJ whole genome shotgun (WGS) entry which is preliminary data.</text>
</comment>
<protein>
    <recommendedName>
        <fullName evidence="3">Response receiver domain-containing protein</fullName>
    </recommendedName>
</protein>
<evidence type="ECO:0000313" key="2">
    <source>
        <dbReference type="Proteomes" id="UP001158087"/>
    </source>
</evidence>
<evidence type="ECO:0008006" key="3">
    <source>
        <dbReference type="Google" id="ProtNLM"/>
    </source>
</evidence>
<reference evidence="1" key="1">
    <citation type="submission" date="2022-09" db="EMBL/GenBank/DDBJ databases">
        <title>Intensive care unit water sources are persistently colonized with multi-drug resistant bacteria and are the site of extensive horizontal gene transfer of antibiotic resistance genes.</title>
        <authorList>
            <person name="Diorio-Toth L."/>
        </authorList>
    </citation>
    <scope>NUCLEOTIDE SEQUENCE</scope>
    <source>
        <strain evidence="1">GD04153</strain>
    </source>
</reference>
<dbReference type="Proteomes" id="UP001158087">
    <property type="component" value="Unassembled WGS sequence"/>
</dbReference>
<accession>A0AA42GZM1</accession>
<dbReference type="AlphaFoldDB" id="A0AA42GZM1"/>
<gene>
    <name evidence="1" type="ORF">N7376_07675</name>
</gene>
<name>A0AA42GZM1_9HYPH</name>